<evidence type="ECO:0000313" key="2">
    <source>
        <dbReference type="EMBL" id="ABM77918.1"/>
    </source>
</evidence>
<name>A2C8V8_PROM3</name>
<sequence length="57" mass="6811">MQHPIWVILAWAVACFAVGLKLRRLSHLLFQKTLNRAFSTEDFRASLERIWEKEKVR</sequence>
<evidence type="ECO:0000313" key="3">
    <source>
        <dbReference type="Proteomes" id="UP000002274"/>
    </source>
</evidence>
<dbReference type="HOGENOM" id="CLU_207359_0_0_3"/>
<dbReference type="Proteomes" id="UP000002274">
    <property type="component" value="Chromosome"/>
</dbReference>
<keyword evidence="1" id="KW-0472">Membrane</keyword>
<gene>
    <name evidence="2" type="ordered locus">P9303_11691</name>
</gene>
<dbReference type="AlphaFoldDB" id="A2C8V8"/>
<protein>
    <submittedName>
        <fullName evidence="2">Uncharacterized protein</fullName>
    </submittedName>
</protein>
<reference evidence="2 3" key="1">
    <citation type="journal article" date="2007" name="PLoS Genet.">
        <title>Patterns and implications of gene gain and loss in the evolution of Prochlorococcus.</title>
        <authorList>
            <person name="Kettler G.C."/>
            <person name="Martiny A.C."/>
            <person name="Huang K."/>
            <person name="Zucker J."/>
            <person name="Coleman M.L."/>
            <person name="Rodrigue S."/>
            <person name="Chen F."/>
            <person name="Lapidus A."/>
            <person name="Ferriera S."/>
            <person name="Johnson J."/>
            <person name="Steglich C."/>
            <person name="Church G.M."/>
            <person name="Richardson P."/>
            <person name="Chisholm S.W."/>
        </authorList>
    </citation>
    <scope>NUCLEOTIDE SEQUENCE [LARGE SCALE GENOMIC DNA]</scope>
    <source>
        <strain evidence="2 3">MIT 9303</strain>
    </source>
</reference>
<evidence type="ECO:0000256" key="1">
    <source>
        <dbReference type="SAM" id="Phobius"/>
    </source>
</evidence>
<organism evidence="2 3">
    <name type="scientific">Prochlorococcus marinus (strain MIT 9303)</name>
    <dbReference type="NCBI Taxonomy" id="59922"/>
    <lineage>
        <taxon>Bacteria</taxon>
        <taxon>Bacillati</taxon>
        <taxon>Cyanobacteriota</taxon>
        <taxon>Cyanophyceae</taxon>
        <taxon>Synechococcales</taxon>
        <taxon>Prochlorococcaceae</taxon>
        <taxon>Prochlorococcus</taxon>
    </lineage>
</organism>
<keyword evidence="1" id="KW-1133">Transmembrane helix</keyword>
<proteinExistence type="predicted"/>
<dbReference type="KEGG" id="pmf:P9303_11691"/>
<feature type="transmembrane region" description="Helical" evidence="1">
    <location>
        <begin position="6"/>
        <end position="22"/>
    </location>
</feature>
<dbReference type="EMBL" id="CP000554">
    <property type="protein sequence ID" value="ABM77918.1"/>
    <property type="molecule type" value="Genomic_DNA"/>
</dbReference>
<keyword evidence="1" id="KW-0812">Transmembrane</keyword>
<accession>A2C8V8</accession>